<dbReference type="EMBL" id="LGRX02016817">
    <property type="protein sequence ID" value="KAK3261566.1"/>
    <property type="molecule type" value="Genomic_DNA"/>
</dbReference>
<dbReference type="Gene3D" id="1.10.287.70">
    <property type="match status" value="1"/>
</dbReference>
<evidence type="ECO:0000259" key="6">
    <source>
        <dbReference type="Pfam" id="PF00520"/>
    </source>
</evidence>
<evidence type="ECO:0000256" key="4">
    <source>
        <dbReference type="ARBA" id="ARBA00023136"/>
    </source>
</evidence>
<evidence type="ECO:0000256" key="1">
    <source>
        <dbReference type="ARBA" id="ARBA00004141"/>
    </source>
</evidence>
<dbReference type="GO" id="GO:0005248">
    <property type="term" value="F:voltage-gated sodium channel activity"/>
    <property type="evidence" value="ECO:0007669"/>
    <property type="project" value="TreeGrafter"/>
</dbReference>
<proteinExistence type="predicted"/>
<protein>
    <submittedName>
        <fullName evidence="7">Caveolin-2</fullName>
    </submittedName>
</protein>
<keyword evidence="2 5" id="KW-0812">Transmembrane</keyword>
<dbReference type="PANTHER" id="PTHR10037:SF62">
    <property type="entry name" value="SODIUM CHANNEL PROTEIN 60E"/>
    <property type="match status" value="1"/>
</dbReference>
<accession>A0AAE0FKN0</accession>
<dbReference type="Pfam" id="PF00520">
    <property type="entry name" value="Ion_trans"/>
    <property type="match status" value="1"/>
</dbReference>
<keyword evidence="4 5" id="KW-0472">Membrane</keyword>
<dbReference type="GO" id="GO:0001518">
    <property type="term" value="C:voltage-gated sodium channel complex"/>
    <property type="evidence" value="ECO:0007669"/>
    <property type="project" value="TreeGrafter"/>
</dbReference>
<dbReference type="PANTHER" id="PTHR10037">
    <property type="entry name" value="VOLTAGE-GATED CATION CHANNEL CALCIUM AND SODIUM"/>
    <property type="match status" value="1"/>
</dbReference>
<comment type="caution">
    <text evidence="7">The sequence shown here is derived from an EMBL/GenBank/DDBJ whole genome shotgun (WGS) entry which is preliminary data.</text>
</comment>
<reference evidence="7 8" key="1">
    <citation type="journal article" date="2015" name="Genome Biol. Evol.">
        <title>Comparative Genomics of a Bacterivorous Green Alga Reveals Evolutionary Causalities and Consequences of Phago-Mixotrophic Mode of Nutrition.</title>
        <authorList>
            <person name="Burns J.A."/>
            <person name="Paasch A."/>
            <person name="Narechania A."/>
            <person name="Kim E."/>
        </authorList>
    </citation>
    <scope>NUCLEOTIDE SEQUENCE [LARGE SCALE GENOMIC DNA]</scope>
    <source>
        <strain evidence="7 8">PLY_AMNH</strain>
    </source>
</reference>
<sequence>MARWVLSGLRECGAARLLRAGADGMWWWGQVLTGEDWNEVMYDAMHSVGNWAVVFFLALVIMGNYVVVNLFIAILLTSFEEHREDLKREALEVLAKKRVEMKTLQSIVWSVRSAKLKESADFHEDQATKKSRSSTRLAAVFLGGVLSSRKSEALGLVCARRGLAFMPYSPALPFNLPLLPTQPLALRSPLNGIKLCCILCRKQADRSTRSCARG</sequence>
<keyword evidence="3 5" id="KW-1133">Transmembrane helix</keyword>
<gene>
    <name evidence="7" type="ORF">CYMTET_29531</name>
</gene>
<evidence type="ECO:0000256" key="3">
    <source>
        <dbReference type="ARBA" id="ARBA00022989"/>
    </source>
</evidence>
<feature type="transmembrane region" description="Helical" evidence="5">
    <location>
        <begin position="51"/>
        <end position="79"/>
    </location>
</feature>
<evidence type="ECO:0000313" key="8">
    <source>
        <dbReference type="Proteomes" id="UP001190700"/>
    </source>
</evidence>
<dbReference type="Proteomes" id="UP001190700">
    <property type="component" value="Unassembled WGS sequence"/>
</dbReference>
<keyword evidence="8" id="KW-1185">Reference proteome</keyword>
<comment type="subcellular location">
    <subcellularLocation>
        <location evidence="1">Membrane</location>
        <topology evidence="1">Multi-pass membrane protein</topology>
    </subcellularLocation>
</comment>
<evidence type="ECO:0000256" key="2">
    <source>
        <dbReference type="ARBA" id="ARBA00022692"/>
    </source>
</evidence>
<dbReference type="InterPro" id="IPR005821">
    <property type="entry name" value="Ion_trans_dom"/>
</dbReference>
<evidence type="ECO:0000313" key="7">
    <source>
        <dbReference type="EMBL" id="KAK3261566.1"/>
    </source>
</evidence>
<dbReference type="InterPro" id="IPR043203">
    <property type="entry name" value="VGCC_Ca_Na"/>
</dbReference>
<feature type="domain" description="Ion transport" evidence="6">
    <location>
        <begin position="24"/>
        <end position="85"/>
    </location>
</feature>
<name>A0AAE0FKN0_9CHLO</name>
<evidence type="ECO:0000256" key="5">
    <source>
        <dbReference type="SAM" id="Phobius"/>
    </source>
</evidence>
<organism evidence="7 8">
    <name type="scientific">Cymbomonas tetramitiformis</name>
    <dbReference type="NCBI Taxonomy" id="36881"/>
    <lineage>
        <taxon>Eukaryota</taxon>
        <taxon>Viridiplantae</taxon>
        <taxon>Chlorophyta</taxon>
        <taxon>Pyramimonadophyceae</taxon>
        <taxon>Pyramimonadales</taxon>
        <taxon>Pyramimonadaceae</taxon>
        <taxon>Cymbomonas</taxon>
    </lineage>
</organism>
<dbReference type="AlphaFoldDB" id="A0AAE0FKN0"/>